<evidence type="ECO:0000256" key="3">
    <source>
        <dbReference type="ARBA" id="ARBA00022989"/>
    </source>
</evidence>
<evidence type="ECO:0000313" key="9">
    <source>
        <dbReference type="Proteomes" id="UP000609874"/>
    </source>
</evidence>
<dbReference type="SUPFAM" id="SSF103473">
    <property type="entry name" value="MFS general substrate transporter"/>
    <property type="match status" value="1"/>
</dbReference>
<sequence length="427" mass="43388">MRSGCSGSAKPHRPGNFPWTAPVPQNEHVQTTSLDRALLAVFAIFGLNGMIFASWAARIPAAAEALGIGSAGVGVLLLFSAVGSVASLPLAGAVAQRVGTANAVRLGGLLASFAALVIAAGLAWTSIPLTAGGLLVFGAGIGLWDVAMNLEGTEVEHRLNRTVMPQFHAAFSGGAFVGAMIGAVLSAVGVSLPLHLIGIIVIAVVLVLLIPRAFLPDTPAPDHGEAAAKPSSFAAWKEGRTLLIGVVVLGAALTEGAANDWVAKATVDGLSSSETAGAVMFGVFVAAMTATRWFGARLIDRLGRVRALRLCMSASLVGLVLFVTAPSLWLAGIGVILWGIGAALGFPMGMSAAGDDPALAAGRVSVVSTLGYTAFFVGPPVLGFLGELWGLRNALLMVGAAILLSIIFAPAAAERRKHPHPAKDPAA</sequence>
<feature type="transmembrane region" description="Helical" evidence="6">
    <location>
        <begin position="167"/>
        <end position="188"/>
    </location>
</feature>
<dbReference type="PANTHER" id="PTHR23514">
    <property type="entry name" value="BYPASS OF STOP CODON PROTEIN 6"/>
    <property type="match status" value="1"/>
</dbReference>
<dbReference type="CDD" id="cd17393">
    <property type="entry name" value="MFS_MosC_like"/>
    <property type="match status" value="1"/>
</dbReference>
<reference evidence="8 9" key="1">
    <citation type="submission" date="2020-08" db="EMBL/GenBank/DDBJ databases">
        <title>A Genomic Blueprint of the Chicken Gut Microbiome.</title>
        <authorList>
            <person name="Gilroy R."/>
            <person name="Ravi A."/>
            <person name="Getino M."/>
            <person name="Pursley I."/>
            <person name="Horton D.L."/>
            <person name="Alikhan N.-F."/>
            <person name="Baker D."/>
            <person name="Gharbi K."/>
            <person name="Hall N."/>
            <person name="Watson M."/>
            <person name="Adriaenssens E.M."/>
            <person name="Foster-Nyarko E."/>
            <person name="Jarju S."/>
            <person name="Secka A."/>
            <person name="Antonio M."/>
            <person name="Oren A."/>
            <person name="Chaudhuri R."/>
            <person name="La Ragione R.M."/>
            <person name="Hildebrand F."/>
            <person name="Pallen M.J."/>
        </authorList>
    </citation>
    <scope>NUCLEOTIDE SEQUENCE [LARGE SCALE GENOMIC DNA]</scope>
    <source>
        <strain evidence="8 9">Sa2CUA1</strain>
    </source>
</reference>
<keyword evidence="3 6" id="KW-1133">Transmembrane helix</keyword>
<proteinExistence type="predicted"/>
<organism evidence="8 9">
    <name type="scientific">Arthrobacter gallicola</name>
    <dbReference type="NCBI Taxonomy" id="2762225"/>
    <lineage>
        <taxon>Bacteria</taxon>
        <taxon>Bacillati</taxon>
        <taxon>Actinomycetota</taxon>
        <taxon>Actinomycetes</taxon>
        <taxon>Micrococcales</taxon>
        <taxon>Micrococcaceae</taxon>
        <taxon>Arthrobacter</taxon>
    </lineage>
</organism>
<feature type="transmembrane region" description="Helical" evidence="6">
    <location>
        <begin position="241"/>
        <end position="258"/>
    </location>
</feature>
<feature type="transmembrane region" description="Helical" evidence="6">
    <location>
        <begin position="194"/>
        <end position="215"/>
    </location>
</feature>
<dbReference type="InterPro" id="IPR036259">
    <property type="entry name" value="MFS_trans_sf"/>
</dbReference>
<dbReference type="PROSITE" id="PS50850">
    <property type="entry name" value="MFS"/>
    <property type="match status" value="1"/>
</dbReference>
<feature type="transmembrane region" description="Helical" evidence="6">
    <location>
        <begin position="360"/>
        <end position="382"/>
    </location>
</feature>
<feature type="transmembrane region" description="Helical" evidence="6">
    <location>
        <begin position="278"/>
        <end position="295"/>
    </location>
</feature>
<comment type="caution">
    <text evidence="8">The sequence shown here is derived from an EMBL/GenBank/DDBJ whole genome shotgun (WGS) entry which is preliminary data.</text>
</comment>
<feature type="transmembrane region" description="Helical" evidence="6">
    <location>
        <begin position="37"/>
        <end position="56"/>
    </location>
</feature>
<comment type="subcellular location">
    <subcellularLocation>
        <location evidence="1">Cell membrane</location>
        <topology evidence="1">Multi-pass membrane protein</topology>
    </subcellularLocation>
</comment>
<evidence type="ECO:0000313" key="8">
    <source>
        <dbReference type="EMBL" id="MBD7994822.1"/>
    </source>
</evidence>
<feature type="transmembrane region" description="Helical" evidence="6">
    <location>
        <begin position="129"/>
        <end position="147"/>
    </location>
</feature>
<dbReference type="InterPro" id="IPR051788">
    <property type="entry name" value="MFS_Transporter"/>
</dbReference>
<dbReference type="Gene3D" id="1.20.1250.20">
    <property type="entry name" value="MFS general substrate transporter like domains"/>
    <property type="match status" value="2"/>
</dbReference>
<evidence type="ECO:0000256" key="5">
    <source>
        <dbReference type="SAM" id="MobiDB-lite"/>
    </source>
</evidence>
<feature type="region of interest" description="Disordered" evidence="5">
    <location>
        <begin position="1"/>
        <end position="24"/>
    </location>
</feature>
<feature type="transmembrane region" description="Helical" evidence="6">
    <location>
        <begin position="68"/>
        <end position="91"/>
    </location>
</feature>
<dbReference type="InterPro" id="IPR011701">
    <property type="entry name" value="MFS"/>
</dbReference>
<evidence type="ECO:0000256" key="2">
    <source>
        <dbReference type="ARBA" id="ARBA00022692"/>
    </source>
</evidence>
<gene>
    <name evidence="8" type="ORF">H9639_05865</name>
</gene>
<evidence type="ECO:0000256" key="6">
    <source>
        <dbReference type="SAM" id="Phobius"/>
    </source>
</evidence>
<evidence type="ECO:0000256" key="4">
    <source>
        <dbReference type="ARBA" id="ARBA00023136"/>
    </source>
</evidence>
<feature type="transmembrane region" description="Helical" evidence="6">
    <location>
        <begin position="103"/>
        <end position="123"/>
    </location>
</feature>
<keyword evidence="2 6" id="KW-0812">Transmembrane</keyword>
<dbReference type="Proteomes" id="UP000609874">
    <property type="component" value="Unassembled WGS sequence"/>
</dbReference>
<keyword evidence="9" id="KW-1185">Reference proteome</keyword>
<feature type="transmembrane region" description="Helical" evidence="6">
    <location>
        <begin position="394"/>
        <end position="413"/>
    </location>
</feature>
<dbReference type="EMBL" id="JACSQD010000002">
    <property type="protein sequence ID" value="MBD7994822.1"/>
    <property type="molecule type" value="Genomic_DNA"/>
</dbReference>
<dbReference type="PANTHER" id="PTHR23514:SF13">
    <property type="entry name" value="INNER MEMBRANE PROTEIN YBJJ"/>
    <property type="match status" value="1"/>
</dbReference>
<dbReference type="InterPro" id="IPR020846">
    <property type="entry name" value="MFS_dom"/>
</dbReference>
<feature type="domain" description="Major facilitator superfamily (MFS) profile" evidence="7">
    <location>
        <begin position="34"/>
        <end position="417"/>
    </location>
</feature>
<evidence type="ECO:0000256" key="1">
    <source>
        <dbReference type="ARBA" id="ARBA00004651"/>
    </source>
</evidence>
<accession>A0ABR8UQK3</accession>
<dbReference type="Pfam" id="PF07690">
    <property type="entry name" value="MFS_1"/>
    <property type="match status" value="1"/>
</dbReference>
<protein>
    <submittedName>
        <fullName evidence="8">MFS transporter</fullName>
    </submittedName>
</protein>
<name>A0ABR8UQK3_9MICC</name>
<evidence type="ECO:0000259" key="7">
    <source>
        <dbReference type="PROSITE" id="PS50850"/>
    </source>
</evidence>
<keyword evidence="4 6" id="KW-0472">Membrane</keyword>